<sequence>VALFLLCYGYLESQHRNFVFGGFERETLLFLVLMFQELFLSLFIIFWEVLTARTAPSGYTGVTKREFSAALSYDFLALHAPMYSNLRLSMAFVRRRGQRAGKNE</sequence>
<accession>A0ABP0M2J5</accession>
<comment type="caution">
    <text evidence="2">The sequence shown here is derived from an EMBL/GenBank/DDBJ whole genome shotgun (WGS) entry which is preliminary data.</text>
</comment>
<keyword evidence="3" id="KW-1185">Reference proteome</keyword>
<name>A0ABP0M2J5_9DINO</name>
<evidence type="ECO:0000256" key="1">
    <source>
        <dbReference type="SAM" id="Phobius"/>
    </source>
</evidence>
<evidence type="ECO:0000313" key="2">
    <source>
        <dbReference type="EMBL" id="CAK9045398.1"/>
    </source>
</evidence>
<dbReference type="Proteomes" id="UP001642484">
    <property type="component" value="Unassembled WGS sequence"/>
</dbReference>
<proteinExistence type="predicted"/>
<dbReference type="EMBL" id="CAXAMN010015280">
    <property type="protein sequence ID" value="CAK9045398.1"/>
    <property type="molecule type" value="Genomic_DNA"/>
</dbReference>
<reference evidence="2 3" key="1">
    <citation type="submission" date="2024-02" db="EMBL/GenBank/DDBJ databases">
        <authorList>
            <person name="Chen Y."/>
            <person name="Shah S."/>
            <person name="Dougan E. K."/>
            <person name="Thang M."/>
            <person name="Chan C."/>
        </authorList>
    </citation>
    <scope>NUCLEOTIDE SEQUENCE [LARGE SCALE GENOMIC DNA]</scope>
</reference>
<feature type="non-terminal residue" evidence="2">
    <location>
        <position position="1"/>
    </location>
</feature>
<feature type="transmembrane region" description="Helical" evidence="1">
    <location>
        <begin position="28"/>
        <end position="47"/>
    </location>
</feature>
<organism evidence="2 3">
    <name type="scientific">Durusdinium trenchii</name>
    <dbReference type="NCBI Taxonomy" id="1381693"/>
    <lineage>
        <taxon>Eukaryota</taxon>
        <taxon>Sar</taxon>
        <taxon>Alveolata</taxon>
        <taxon>Dinophyceae</taxon>
        <taxon>Suessiales</taxon>
        <taxon>Symbiodiniaceae</taxon>
        <taxon>Durusdinium</taxon>
    </lineage>
</organism>
<evidence type="ECO:0000313" key="3">
    <source>
        <dbReference type="Proteomes" id="UP001642484"/>
    </source>
</evidence>
<keyword evidence="1" id="KW-0812">Transmembrane</keyword>
<gene>
    <name evidence="2" type="ORF">CCMP2556_LOCUS23737</name>
</gene>
<protein>
    <submittedName>
        <fullName evidence="2">Uncharacterized protein</fullName>
    </submittedName>
</protein>
<keyword evidence="1" id="KW-1133">Transmembrane helix</keyword>
<keyword evidence="1" id="KW-0472">Membrane</keyword>